<gene>
    <name evidence="5" type="primary">LOC107415907</name>
</gene>
<feature type="domain" description="C2H2-type" evidence="3">
    <location>
        <begin position="494"/>
        <end position="521"/>
    </location>
</feature>
<keyword evidence="1" id="KW-0479">Metal-binding</keyword>
<sequence length="579" mass="64623">MNMMKQDQEKRHFCKLCNKSFTSGKVLGGHMRSHLAKKNSTKTEKKLNKITMDYEGGGGAFSYGLRENPKKSWKFSGSEVEEGVPGQENLCKICGKGFASMRALFGHMRHHSGKKRKGVIGLRCKECDQEFESLRALTGHMKSHHAERIGVSKKSTAISTSQKLFGDSQYGCENSGLIRRKKRSRRLRYKVSPNSSFANNLSENSSYVTESEQEVVEVAVTLLMLSRGVRNRDGFSSVTESSDNNSATFEAKSANQTHTLVTNGGGNYVSDDDDEAFKMKKPRLEKLKVSEFSENDSGFVSDEGKIVKLEVSIDRFYKGVHKMPNLDDDDTENKNGSHEGMRMMNIINPFEVELHENFTEGIRLDQAGLGSLKSGLRKKARIGACFDQLIGSPCGPSASEIFDGYGRKNEYKCRICSKIFHSHQALGGHQTIHRPAKNCHALQIDDHPESFCNTKTFSEIEAASKVGHKSEFNGDSMVEMDKVTVMTSCESKEHKCPICFKIFASGQALGGHKRAHFAKDSEAGEEQISLLNQELSDICDKVIGFDVRIEDEAKADVELKSWWVKNDQKHELLLGLIPN</sequence>
<evidence type="ECO:0000256" key="1">
    <source>
        <dbReference type="PROSITE-ProRule" id="PRU00042"/>
    </source>
</evidence>
<dbReference type="Pfam" id="PF13912">
    <property type="entry name" value="zf-C2H2_6"/>
    <property type="match status" value="5"/>
</dbReference>
<evidence type="ECO:0000313" key="5">
    <source>
        <dbReference type="RefSeq" id="XP_015879805.3"/>
    </source>
</evidence>
<dbReference type="RefSeq" id="XP_015879805.3">
    <property type="nucleotide sequence ID" value="XM_016024319.4"/>
</dbReference>
<dbReference type="InterPro" id="IPR036236">
    <property type="entry name" value="Znf_C2H2_sf"/>
</dbReference>
<organism evidence="4 5">
    <name type="scientific">Ziziphus jujuba</name>
    <name type="common">Chinese jujube</name>
    <name type="synonym">Ziziphus sativa</name>
    <dbReference type="NCBI Taxonomy" id="326968"/>
    <lineage>
        <taxon>Eukaryota</taxon>
        <taxon>Viridiplantae</taxon>
        <taxon>Streptophyta</taxon>
        <taxon>Embryophyta</taxon>
        <taxon>Tracheophyta</taxon>
        <taxon>Spermatophyta</taxon>
        <taxon>Magnoliopsida</taxon>
        <taxon>eudicotyledons</taxon>
        <taxon>Gunneridae</taxon>
        <taxon>Pentapetalae</taxon>
        <taxon>rosids</taxon>
        <taxon>fabids</taxon>
        <taxon>Rosales</taxon>
        <taxon>Rhamnaceae</taxon>
        <taxon>Paliureae</taxon>
        <taxon>Ziziphus</taxon>
    </lineage>
</organism>
<feature type="compositionally biased region" description="Polar residues" evidence="2">
    <location>
        <begin position="235"/>
        <end position="262"/>
    </location>
</feature>
<dbReference type="Proteomes" id="UP001652623">
    <property type="component" value="Chromosome 4"/>
</dbReference>
<dbReference type="PANTHER" id="PTHR46869">
    <property type="entry name" value="C2H2-LIKE ZINC FINGER PROTEIN"/>
    <property type="match status" value="1"/>
</dbReference>
<dbReference type="InterPro" id="IPR013087">
    <property type="entry name" value="Znf_C2H2_type"/>
</dbReference>
<dbReference type="Gene3D" id="3.30.160.60">
    <property type="entry name" value="Classic Zinc Finger"/>
    <property type="match status" value="3"/>
</dbReference>
<dbReference type="PANTHER" id="PTHR46869:SF9">
    <property type="entry name" value="C2H2-TYPE DOMAIN-CONTAINING PROTEIN"/>
    <property type="match status" value="1"/>
</dbReference>
<accession>A0A6P3ZLC7</accession>
<feature type="region of interest" description="Disordered" evidence="2">
    <location>
        <begin position="235"/>
        <end position="267"/>
    </location>
</feature>
<dbReference type="GO" id="GO:0008270">
    <property type="term" value="F:zinc ion binding"/>
    <property type="evidence" value="ECO:0007669"/>
    <property type="project" value="UniProtKB-KW"/>
</dbReference>
<dbReference type="PROSITE" id="PS00028">
    <property type="entry name" value="ZINC_FINGER_C2H2_1"/>
    <property type="match status" value="5"/>
</dbReference>
<evidence type="ECO:0000256" key="2">
    <source>
        <dbReference type="SAM" id="MobiDB-lite"/>
    </source>
</evidence>
<feature type="domain" description="C2H2-type" evidence="3">
    <location>
        <begin position="122"/>
        <end position="149"/>
    </location>
</feature>
<evidence type="ECO:0000259" key="3">
    <source>
        <dbReference type="PROSITE" id="PS50157"/>
    </source>
</evidence>
<dbReference type="PROSITE" id="PS50157">
    <property type="entry name" value="ZINC_FINGER_C2H2_2"/>
    <property type="match status" value="5"/>
</dbReference>
<dbReference type="SUPFAM" id="SSF57667">
    <property type="entry name" value="beta-beta-alpha zinc fingers"/>
    <property type="match status" value="3"/>
</dbReference>
<proteinExistence type="predicted"/>
<feature type="domain" description="C2H2-type" evidence="3">
    <location>
        <begin position="411"/>
        <end position="438"/>
    </location>
</feature>
<dbReference type="KEGG" id="zju:107415907"/>
<dbReference type="GeneID" id="107415907"/>
<dbReference type="SMART" id="SM00355">
    <property type="entry name" value="ZnF_C2H2"/>
    <property type="match status" value="5"/>
</dbReference>
<evidence type="ECO:0000313" key="4">
    <source>
        <dbReference type="Proteomes" id="UP001652623"/>
    </source>
</evidence>
<dbReference type="InParanoid" id="A0A6P3ZLC7"/>
<keyword evidence="4" id="KW-1185">Reference proteome</keyword>
<protein>
    <submittedName>
        <fullName evidence="5">Uncharacterized protein LOC107415907</fullName>
    </submittedName>
</protein>
<keyword evidence="1" id="KW-0863">Zinc-finger</keyword>
<dbReference type="AlphaFoldDB" id="A0A6P3ZLC7"/>
<feature type="domain" description="C2H2-type" evidence="3">
    <location>
        <begin position="12"/>
        <end position="39"/>
    </location>
</feature>
<reference evidence="5" key="1">
    <citation type="submission" date="2025-08" db="UniProtKB">
        <authorList>
            <consortium name="RefSeq"/>
        </authorList>
    </citation>
    <scope>IDENTIFICATION</scope>
    <source>
        <tissue evidence="5">Seedling</tissue>
    </source>
</reference>
<keyword evidence="1" id="KW-0862">Zinc</keyword>
<name>A0A6P3ZLC7_ZIZJJ</name>
<feature type="domain" description="C2H2-type" evidence="3">
    <location>
        <begin position="89"/>
        <end position="116"/>
    </location>
</feature>